<organism evidence="2 3">
    <name type="scientific">Perkinsus olseni</name>
    <name type="common">Perkinsus atlanticus</name>
    <dbReference type="NCBI Taxonomy" id="32597"/>
    <lineage>
        <taxon>Eukaryota</taxon>
        <taxon>Sar</taxon>
        <taxon>Alveolata</taxon>
        <taxon>Perkinsozoa</taxon>
        <taxon>Perkinsea</taxon>
        <taxon>Perkinsida</taxon>
        <taxon>Perkinsidae</taxon>
        <taxon>Perkinsus</taxon>
    </lineage>
</organism>
<dbReference type="GO" id="GO:0042277">
    <property type="term" value="F:peptide binding"/>
    <property type="evidence" value="ECO:0007669"/>
    <property type="project" value="TreeGrafter"/>
</dbReference>
<dbReference type="GO" id="GO:0005615">
    <property type="term" value="C:extracellular space"/>
    <property type="evidence" value="ECO:0007669"/>
    <property type="project" value="TreeGrafter"/>
</dbReference>
<evidence type="ECO:0000259" key="1">
    <source>
        <dbReference type="Pfam" id="PF17900"/>
    </source>
</evidence>
<protein>
    <recommendedName>
        <fullName evidence="1">Aminopeptidase N-like N-terminal domain-containing protein</fullName>
    </recommendedName>
</protein>
<dbReference type="PANTHER" id="PTHR11533">
    <property type="entry name" value="PROTEASE M1 ZINC METALLOPROTEASE"/>
    <property type="match status" value="1"/>
</dbReference>
<dbReference type="Pfam" id="PF17900">
    <property type="entry name" value="Peptidase_M1_N"/>
    <property type="match status" value="1"/>
</dbReference>
<accession>A0A7J6TMX0</accession>
<proteinExistence type="predicted"/>
<name>A0A7J6TMX0_PEROL</name>
<comment type="caution">
    <text evidence="2">The sequence shown here is derived from an EMBL/GenBank/DDBJ whole genome shotgun (WGS) entry which is preliminary data.</text>
</comment>
<gene>
    <name evidence="2" type="ORF">FOZ62_011497</name>
</gene>
<dbReference type="GO" id="GO:0008270">
    <property type="term" value="F:zinc ion binding"/>
    <property type="evidence" value="ECO:0007669"/>
    <property type="project" value="TreeGrafter"/>
</dbReference>
<dbReference type="Gene3D" id="2.60.40.1730">
    <property type="entry name" value="tricorn interacting facor f3 domain"/>
    <property type="match status" value="1"/>
</dbReference>
<evidence type="ECO:0000313" key="2">
    <source>
        <dbReference type="EMBL" id="KAF4746633.1"/>
    </source>
</evidence>
<dbReference type="InterPro" id="IPR045357">
    <property type="entry name" value="Aminopeptidase_N-like_N"/>
</dbReference>
<feature type="domain" description="Aminopeptidase N-like N-terminal" evidence="1">
    <location>
        <begin position="14"/>
        <end position="131"/>
    </location>
</feature>
<evidence type="ECO:0000313" key="3">
    <source>
        <dbReference type="Proteomes" id="UP000574390"/>
    </source>
</evidence>
<dbReference type="InterPro" id="IPR050344">
    <property type="entry name" value="Peptidase_M1_aminopeptidases"/>
</dbReference>
<sequence>MPGSDVLSKNITVKEYDIHIKPNMDTFQFEGSSKICLAVSEPTKTIELHAKELAFEPKVVFTPSGAEPIEAVSVRILPESSVVSFEFAEALPTGFGILSVDYVGTINDQMAGFYRSSYTDLAGKQRYMGTTFF</sequence>
<dbReference type="GO" id="GO:0016020">
    <property type="term" value="C:membrane"/>
    <property type="evidence" value="ECO:0007669"/>
    <property type="project" value="TreeGrafter"/>
</dbReference>
<feature type="non-terminal residue" evidence="2">
    <location>
        <position position="1"/>
    </location>
</feature>
<dbReference type="GO" id="GO:0070006">
    <property type="term" value="F:metalloaminopeptidase activity"/>
    <property type="evidence" value="ECO:0007669"/>
    <property type="project" value="TreeGrafter"/>
</dbReference>
<dbReference type="PANTHER" id="PTHR11533:SF174">
    <property type="entry name" value="PUROMYCIN-SENSITIVE AMINOPEPTIDASE-RELATED"/>
    <property type="match status" value="1"/>
</dbReference>
<dbReference type="AlphaFoldDB" id="A0A7J6TMX0"/>
<dbReference type="EMBL" id="JABANM010006004">
    <property type="protein sequence ID" value="KAF4746633.1"/>
    <property type="molecule type" value="Genomic_DNA"/>
</dbReference>
<dbReference type="InterPro" id="IPR042097">
    <property type="entry name" value="Aminopeptidase_N-like_N_sf"/>
</dbReference>
<dbReference type="SUPFAM" id="SSF63737">
    <property type="entry name" value="Leukotriene A4 hydrolase N-terminal domain"/>
    <property type="match status" value="1"/>
</dbReference>
<dbReference type="GO" id="GO:0006508">
    <property type="term" value="P:proteolysis"/>
    <property type="evidence" value="ECO:0007669"/>
    <property type="project" value="TreeGrafter"/>
</dbReference>
<dbReference type="Proteomes" id="UP000574390">
    <property type="component" value="Unassembled WGS sequence"/>
</dbReference>
<dbReference type="GO" id="GO:0043171">
    <property type="term" value="P:peptide catabolic process"/>
    <property type="evidence" value="ECO:0007669"/>
    <property type="project" value="TreeGrafter"/>
</dbReference>
<reference evidence="2 3" key="1">
    <citation type="submission" date="2020-04" db="EMBL/GenBank/DDBJ databases">
        <title>Perkinsus olseni comparative genomics.</title>
        <authorList>
            <person name="Bogema D.R."/>
        </authorList>
    </citation>
    <scope>NUCLEOTIDE SEQUENCE [LARGE SCALE GENOMIC DNA]</scope>
    <source>
        <strain evidence="2">ATCC PRA-205</strain>
    </source>
</reference>
<dbReference type="GO" id="GO:0005737">
    <property type="term" value="C:cytoplasm"/>
    <property type="evidence" value="ECO:0007669"/>
    <property type="project" value="TreeGrafter"/>
</dbReference>